<dbReference type="PANTHER" id="PTHR46383:SF1">
    <property type="entry name" value="ASPARTATE AMINOTRANSFERASE"/>
    <property type="match status" value="1"/>
</dbReference>
<dbReference type="Proteomes" id="UP000027265">
    <property type="component" value="Unassembled WGS sequence"/>
</dbReference>
<dbReference type="GO" id="GO:0008483">
    <property type="term" value="F:transaminase activity"/>
    <property type="evidence" value="ECO:0007669"/>
    <property type="project" value="UniProtKB-KW"/>
</dbReference>
<reference evidence="9" key="1">
    <citation type="journal article" date="2014" name="Proc. Natl. Acad. Sci. U.S.A.">
        <title>Extensive sampling of basidiomycete genomes demonstrates inadequacy of the white-rot/brown-rot paradigm for wood decay fungi.</title>
        <authorList>
            <person name="Riley R."/>
            <person name="Salamov A.A."/>
            <person name="Brown D.W."/>
            <person name="Nagy L.G."/>
            <person name="Floudas D."/>
            <person name="Held B.W."/>
            <person name="Levasseur A."/>
            <person name="Lombard V."/>
            <person name="Morin E."/>
            <person name="Otillar R."/>
            <person name="Lindquist E.A."/>
            <person name="Sun H."/>
            <person name="LaButti K.M."/>
            <person name="Schmutz J."/>
            <person name="Jabbour D."/>
            <person name="Luo H."/>
            <person name="Baker S.E."/>
            <person name="Pisabarro A.G."/>
            <person name="Walton J.D."/>
            <person name="Blanchette R.A."/>
            <person name="Henrissat B."/>
            <person name="Martin F."/>
            <person name="Cullen D."/>
            <person name="Hibbett D.S."/>
            <person name="Grigoriev I.V."/>
        </authorList>
    </citation>
    <scope>NUCLEOTIDE SEQUENCE [LARGE SCALE GENOMIC DNA]</scope>
    <source>
        <strain evidence="9">MUCL 33604</strain>
    </source>
</reference>
<name>A0A067PL94_9AGAM</name>
<gene>
    <name evidence="8" type="ORF">JAAARDRAFT_140546</name>
</gene>
<dbReference type="GO" id="GO:0006520">
    <property type="term" value="P:amino acid metabolic process"/>
    <property type="evidence" value="ECO:0007669"/>
    <property type="project" value="InterPro"/>
</dbReference>
<evidence type="ECO:0000256" key="6">
    <source>
        <dbReference type="SAM" id="MobiDB-lite"/>
    </source>
</evidence>
<dbReference type="AlphaFoldDB" id="A0A067PL94"/>
<dbReference type="OrthoDB" id="7042322at2759"/>
<organism evidence="8 9">
    <name type="scientific">Jaapia argillacea MUCL 33604</name>
    <dbReference type="NCBI Taxonomy" id="933084"/>
    <lineage>
        <taxon>Eukaryota</taxon>
        <taxon>Fungi</taxon>
        <taxon>Dikarya</taxon>
        <taxon>Basidiomycota</taxon>
        <taxon>Agaricomycotina</taxon>
        <taxon>Agaricomycetes</taxon>
        <taxon>Agaricomycetidae</taxon>
        <taxon>Jaapiales</taxon>
        <taxon>Jaapiaceae</taxon>
        <taxon>Jaapia</taxon>
    </lineage>
</organism>
<dbReference type="SUPFAM" id="SSF53383">
    <property type="entry name" value="PLP-dependent transferases"/>
    <property type="match status" value="1"/>
</dbReference>
<evidence type="ECO:0000259" key="7">
    <source>
        <dbReference type="Pfam" id="PF00155"/>
    </source>
</evidence>
<dbReference type="CDD" id="cd00609">
    <property type="entry name" value="AAT_like"/>
    <property type="match status" value="1"/>
</dbReference>
<evidence type="ECO:0000256" key="1">
    <source>
        <dbReference type="ARBA" id="ARBA00001933"/>
    </source>
</evidence>
<comment type="similarity">
    <text evidence="2">Belongs to the class-I pyridoxal-phosphate-dependent aminotransferase family.</text>
</comment>
<protein>
    <recommendedName>
        <fullName evidence="7">Aminotransferase class I/classII large domain-containing protein</fullName>
    </recommendedName>
</protein>
<evidence type="ECO:0000256" key="3">
    <source>
        <dbReference type="ARBA" id="ARBA00022576"/>
    </source>
</evidence>
<dbReference type="InParanoid" id="A0A067PL94"/>
<dbReference type="InterPro" id="IPR004839">
    <property type="entry name" value="Aminotransferase_I/II_large"/>
</dbReference>
<evidence type="ECO:0000313" key="9">
    <source>
        <dbReference type="Proteomes" id="UP000027265"/>
    </source>
</evidence>
<proteinExistence type="inferred from homology"/>
<evidence type="ECO:0000256" key="5">
    <source>
        <dbReference type="ARBA" id="ARBA00022898"/>
    </source>
</evidence>
<feature type="compositionally biased region" description="Pro residues" evidence="6">
    <location>
        <begin position="245"/>
        <end position="260"/>
    </location>
</feature>
<dbReference type="Pfam" id="PF00155">
    <property type="entry name" value="Aminotran_1_2"/>
    <property type="match status" value="1"/>
</dbReference>
<dbReference type="HOGENOM" id="CLU_017584_4_1_1"/>
<sequence length="485" mass="53110">MLPLAFRLSKGVTSTLAPPIPLAASWASRYTPTPSKPLLNLSQGVPGIPPPDFLREALSERAKDIRGFGYGPVGGDSELRKVVAEEMKWIYGGRKVGEKVAEVEKVEVDIGPEDVVITAGCNLAFVATVMCLAEKGDEVILPVPWYFNHQMTLNLLGINTVALHTLPQDGYQPSVERCAELITEKTRAICLVTPNNPTGATYPPSLIASFASLAQKHNIALVLDETYRDFVPTSSPPHNLFSIPPSKPTPAPAPQLPPQPSTLSQIPLSPFSSPLFSRPLSSPTPATQNIGPWRPNVISLYSFSKSYCIPGHRLGSITASPTFLQEVTTVLDCLQICAPRPTQLALASLINDTRMRGFVSENREALERRHEIFRTSLPKPWKIISQGGYFAFIRHPFTGIEAEVVCKRFAEEFGVVMLPASFFCEGDVGAKEEEGRYVRVSVANVGDEGIREACVRIGEASKGCGWEMEKEREGRGSGFRWQIIR</sequence>
<evidence type="ECO:0000256" key="2">
    <source>
        <dbReference type="ARBA" id="ARBA00007441"/>
    </source>
</evidence>
<keyword evidence="4" id="KW-0808">Transferase</keyword>
<dbReference type="InterPro" id="IPR015424">
    <property type="entry name" value="PyrdxlP-dep_Trfase"/>
</dbReference>
<feature type="region of interest" description="Disordered" evidence="6">
    <location>
        <begin position="238"/>
        <end position="262"/>
    </location>
</feature>
<keyword evidence="3" id="KW-0032">Aminotransferase</keyword>
<feature type="domain" description="Aminotransferase class I/classII large" evidence="7">
    <location>
        <begin position="37"/>
        <end position="457"/>
    </location>
</feature>
<evidence type="ECO:0000313" key="8">
    <source>
        <dbReference type="EMBL" id="KDQ51231.1"/>
    </source>
</evidence>
<dbReference type="STRING" id="933084.A0A067PL94"/>
<dbReference type="InterPro" id="IPR050596">
    <property type="entry name" value="AspAT/PAT-like"/>
</dbReference>
<keyword evidence="9" id="KW-1185">Reference proteome</keyword>
<dbReference type="GO" id="GO:0030170">
    <property type="term" value="F:pyridoxal phosphate binding"/>
    <property type="evidence" value="ECO:0007669"/>
    <property type="project" value="InterPro"/>
</dbReference>
<dbReference type="Gene3D" id="3.40.640.10">
    <property type="entry name" value="Type I PLP-dependent aspartate aminotransferase-like (Major domain)"/>
    <property type="match status" value="2"/>
</dbReference>
<comment type="cofactor">
    <cofactor evidence="1">
        <name>pyridoxal 5'-phosphate</name>
        <dbReference type="ChEBI" id="CHEBI:597326"/>
    </cofactor>
</comment>
<dbReference type="PANTHER" id="PTHR46383">
    <property type="entry name" value="ASPARTATE AMINOTRANSFERASE"/>
    <property type="match status" value="1"/>
</dbReference>
<dbReference type="InterPro" id="IPR015421">
    <property type="entry name" value="PyrdxlP-dep_Trfase_major"/>
</dbReference>
<keyword evidence="5" id="KW-0663">Pyridoxal phosphate</keyword>
<accession>A0A067PL94</accession>
<evidence type="ECO:0000256" key="4">
    <source>
        <dbReference type="ARBA" id="ARBA00022679"/>
    </source>
</evidence>
<dbReference type="EMBL" id="KL197750">
    <property type="protein sequence ID" value="KDQ51231.1"/>
    <property type="molecule type" value="Genomic_DNA"/>
</dbReference>